<dbReference type="GO" id="GO:0005576">
    <property type="term" value="C:extracellular region"/>
    <property type="evidence" value="ECO:0007669"/>
    <property type="project" value="UniProtKB-SubCell"/>
</dbReference>
<feature type="domain" description="MIR" evidence="5">
    <location>
        <begin position="4"/>
        <end position="58"/>
    </location>
</feature>
<dbReference type="InterPro" id="IPR036300">
    <property type="entry name" value="MIR_dom_sf"/>
</dbReference>
<dbReference type="Gene3D" id="2.80.10.50">
    <property type="match status" value="1"/>
</dbReference>
<dbReference type="Proteomes" id="UP000015101">
    <property type="component" value="Unassembled WGS sequence"/>
</dbReference>
<dbReference type="CDD" id="cd23293">
    <property type="entry name" value="beta-trefoil_MIR_SDF2_meta"/>
    <property type="match status" value="1"/>
</dbReference>
<evidence type="ECO:0000259" key="5">
    <source>
        <dbReference type="PROSITE" id="PS50919"/>
    </source>
</evidence>
<keyword evidence="2" id="KW-0732">Signal</keyword>
<dbReference type="PANTHER" id="PTHR46809">
    <property type="entry name" value="STROMAL CELL-DERIVED FACTOR 2-LIKE PROTEIN"/>
    <property type="match status" value="1"/>
</dbReference>
<gene>
    <name evidence="7" type="primary">20216362</name>
    <name evidence="6" type="ORF">HELRODRAFT_84665</name>
</gene>
<dbReference type="FunCoup" id="T1G5L5">
    <property type="interactions" value="1223"/>
</dbReference>
<evidence type="ECO:0000256" key="4">
    <source>
        <dbReference type="SAM" id="MobiDB-lite"/>
    </source>
</evidence>
<dbReference type="SUPFAM" id="SSF82109">
    <property type="entry name" value="MIR domain"/>
    <property type="match status" value="1"/>
</dbReference>
<feature type="domain" description="MIR" evidence="5">
    <location>
        <begin position="66"/>
        <end position="121"/>
    </location>
</feature>
<dbReference type="PANTHER" id="PTHR46809:SF2">
    <property type="entry name" value="GH21273P"/>
    <property type="match status" value="1"/>
</dbReference>
<accession>T1G5L5</accession>
<dbReference type="SMART" id="SM00472">
    <property type="entry name" value="MIR"/>
    <property type="match status" value="3"/>
</dbReference>
<dbReference type="EMBL" id="KB097182">
    <property type="protein sequence ID" value="ESN98258.1"/>
    <property type="molecule type" value="Genomic_DNA"/>
</dbReference>
<dbReference type="OrthoDB" id="5588846at2759"/>
<feature type="region of interest" description="Disordered" evidence="4">
    <location>
        <begin position="30"/>
        <end position="49"/>
    </location>
</feature>
<dbReference type="GeneID" id="20216362"/>
<dbReference type="GO" id="GO:0032991">
    <property type="term" value="C:protein-containing complex"/>
    <property type="evidence" value="ECO:0007669"/>
    <property type="project" value="UniProtKB-ARBA"/>
</dbReference>
<comment type="subcellular location">
    <subcellularLocation>
        <location evidence="1">Secreted</location>
    </subcellularLocation>
</comment>
<keyword evidence="8" id="KW-1185">Reference proteome</keyword>
<dbReference type="PROSITE" id="PS50919">
    <property type="entry name" value="MIR"/>
    <property type="match status" value="3"/>
</dbReference>
<reference evidence="8" key="1">
    <citation type="submission" date="2012-12" db="EMBL/GenBank/DDBJ databases">
        <authorList>
            <person name="Hellsten U."/>
            <person name="Grimwood J."/>
            <person name="Chapman J.A."/>
            <person name="Shapiro H."/>
            <person name="Aerts A."/>
            <person name="Otillar R.P."/>
            <person name="Terry A.Y."/>
            <person name="Boore J.L."/>
            <person name="Simakov O."/>
            <person name="Marletaz F."/>
            <person name="Cho S.-J."/>
            <person name="Edsinger-Gonzales E."/>
            <person name="Havlak P."/>
            <person name="Kuo D.-H."/>
            <person name="Larsson T."/>
            <person name="Lv J."/>
            <person name="Arendt D."/>
            <person name="Savage R."/>
            <person name="Osoegawa K."/>
            <person name="de Jong P."/>
            <person name="Lindberg D.R."/>
            <person name="Seaver E.C."/>
            <person name="Weisblat D.A."/>
            <person name="Putnam N.H."/>
            <person name="Grigoriev I.V."/>
            <person name="Rokhsar D.S."/>
        </authorList>
    </citation>
    <scope>NUCLEOTIDE SEQUENCE</scope>
</reference>
<evidence type="ECO:0000313" key="6">
    <source>
        <dbReference type="EMBL" id="ESN98258.1"/>
    </source>
</evidence>
<name>T1G5L5_HELRO</name>
<dbReference type="EMBL" id="AMQM01005945">
    <property type="status" value="NOT_ANNOTATED_CDS"/>
    <property type="molecule type" value="Genomic_DNA"/>
</dbReference>
<organism evidence="7 8">
    <name type="scientific">Helobdella robusta</name>
    <name type="common">Californian leech</name>
    <dbReference type="NCBI Taxonomy" id="6412"/>
    <lineage>
        <taxon>Eukaryota</taxon>
        <taxon>Metazoa</taxon>
        <taxon>Spiralia</taxon>
        <taxon>Lophotrochozoa</taxon>
        <taxon>Annelida</taxon>
        <taxon>Clitellata</taxon>
        <taxon>Hirudinea</taxon>
        <taxon>Rhynchobdellida</taxon>
        <taxon>Glossiphoniidae</taxon>
        <taxon>Helobdella</taxon>
    </lineage>
</organism>
<dbReference type="FunFam" id="2.80.10.50:FF:000023">
    <property type="entry name" value="Stromal cell-derived factor 2-like 1"/>
    <property type="match status" value="1"/>
</dbReference>
<dbReference type="HOGENOM" id="CLU_078126_1_0_1"/>
<dbReference type="Pfam" id="PF02815">
    <property type="entry name" value="MIR"/>
    <property type="match status" value="1"/>
</dbReference>
<dbReference type="KEGG" id="hro:HELRODRAFT_84665"/>
<dbReference type="CTD" id="20216362"/>
<feature type="domain" description="MIR" evidence="5">
    <location>
        <begin position="122"/>
        <end position="176"/>
    </location>
</feature>
<dbReference type="AlphaFoldDB" id="T1G5L5"/>
<evidence type="ECO:0000256" key="1">
    <source>
        <dbReference type="ARBA" id="ARBA00004613"/>
    </source>
</evidence>
<dbReference type="OMA" id="NYWRAME"/>
<sequence>EFNYEFVTCGSALKLLNLAHNVRLHSHDVKYGSGSGQQSVTAVDSSDDHNSYWKIRGKTPAECARGNPIKCGQVIQLQHVSTGRNLHSHTFQSPLSHNLEVSAFGERGEGDDGDHWVVVCAADHWRRDDKIRLRHVVTDAYLHVSGDTFGRPIHGQREVSGYQSYSEYNFWKAAEGIFIKPSEGPLFESASPIREDL</sequence>
<dbReference type="RefSeq" id="XP_009023534.1">
    <property type="nucleotide sequence ID" value="XM_009025286.1"/>
</dbReference>
<dbReference type="eggNOG" id="KOG3358">
    <property type="taxonomic scope" value="Eukaryota"/>
</dbReference>
<proteinExistence type="predicted"/>
<dbReference type="InParanoid" id="T1G5L5"/>
<dbReference type="STRING" id="6412.T1G5L5"/>
<evidence type="ECO:0000256" key="2">
    <source>
        <dbReference type="ARBA" id="ARBA00022729"/>
    </source>
</evidence>
<dbReference type="EnsemblMetazoa" id="HelroT84665">
    <property type="protein sequence ID" value="HelroP84665"/>
    <property type="gene ID" value="HelroG84665"/>
</dbReference>
<dbReference type="InterPro" id="IPR016093">
    <property type="entry name" value="MIR_motif"/>
</dbReference>
<evidence type="ECO:0000256" key="3">
    <source>
        <dbReference type="ARBA" id="ARBA00022737"/>
    </source>
</evidence>
<keyword evidence="3" id="KW-0677">Repeat</keyword>
<reference evidence="7" key="3">
    <citation type="submission" date="2015-06" db="UniProtKB">
        <authorList>
            <consortium name="EnsemblMetazoa"/>
        </authorList>
    </citation>
    <scope>IDENTIFICATION</scope>
</reference>
<evidence type="ECO:0000313" key="8">
    <source>
        <dbReference type="Proteomes" id="UP000015101"/>
    </source>
</evidence>
<evidence type="ECO:0000313" key="7">
    <source>
        <dbReference type="EnsemblMetazoa" id="HelroP84665"/>
    </source>
</evidence>
<reference evidence="6 8" key="2">
    <citation type="journal article" date="2013" name="Nature">
        <title>Insights into bilaterian evolution from three spiralian genomes.</title>
        <authorList>
            <person name="Simakov O."/>
            <person name="Marletaz F."/>
            <person name="Cho S.J."/>
            <person name="Edsinger-Gonzales E."/>
            <person name="Havlak P."/>
            <person name="Hellsten U."/>
            <person name="Kuo D.H."/>
            <person name="Larsson T."/>
            <person name="Lv J."/>
            <person name="Arendt D."/>
            <person name="Savage R."/>
            <person name="Osoegawa K."/>
            <person name="de Jong P."/>
            <person name="Grimwood J."/>
            <person name="Chapman J.A."/>
            <person name="Shapiro H."/>
            <person name="Aerts A."/>
            <person name="Otillar R.P."/>
            <person name="Terry A.Y."/>
            <person name="Boore J.L."/>
            <person name="Grigoriev I.V."/>
            <person name="Lindberg D.R."/>
            <person name="Seaver E.C."/>
            <person name="Weisblat D.A."/>
            <person name="Putnam N.H."/>
            <person name="Rokhsar D.S."/>
        </authorList>
    </citation>
    <scope>NUCLEOTIDE SEQUENCE</scope>
</reference>
<dbReference type="GO" id="GO:0005783">
    <property type="term" value="C:endoplasmic reticulum"/>
    <property type="evidence" value="ECO:0007669"/>
    <property type="project" value="UniProtKB-ARBA"/>
</dbReference>
<protein>
    <recommendedName>
        <fullName evidence="5">MIR domain-containing protein</fullName>
    </recommendedName>
</protein>